<dbReference type="HOGENOM" id="CLU_058605_0_1_6"/>
<dbReference type="OrthoDB" id="9812956at2"/>
<dbReference type="PANTHER" id="PTHR40659">
    <property type="entry name" value="NICKEL/COBALT EFFLUX SYSTEM RCNA"/>
    <property type="match status" value="1"/>
</dbReference>
<feature type="transmembrane region" description="Helical" evidence="13">
    <location>
        <begin position="261"/>
        <end position="281"/>
    </location>
</feature>
<evidence type="ECO:0000256" key="7">
    <source>
        <dbReference type="ARBA" id="ARBA00022692"/>
    </source>
</evidence>
<keyword evidence="16" id="KW-1185">Reference proteome</keyword>
<gene>
    <name evidence="15" type="ORF">MED297_11275</name>
</gene>
<dbReference type="GO" id="GO:0015099">
    <property type="term" value="F:nickel cation transmembrane transporter activity"/>
    <property type="evidence" value="ECO:0007669"/>
    <property type="project" value="UniProtKB-UniRule"/>
</dbReference>
<keyword evidence="8 13" id="KW-1133">Transmembrane helix</keyword>
<keyword evidence="4 13" id="KW-0813">Transport</keyword>
<keyword evidence="9" id="KW-0406">Ion transport</keyword>
<comment type="caution">
    <text evidence="15">The sequence shown here is derived from an EMBL/GenBank/DDBJ whole genome shotgun (WGS) entry which is preliminary data.</text>
</comment>
<comment type="similarity">
    <text evidence="13">Belongs to the NiCoT transporter (TC 2.A.52) family.</text>
</comment>
<dbReference type="GO" id="GO:0005886">
    <property type="term" value="C:plasma membrane"/>
    <property type="evidence" value="ECO:0007669"/>
    <property type="project" value="UniProtKB-SubCell"/>
</dbReference>
<feature type="region of interest" description="Disordered" evidence="14">
    <location>
        <begin position="172"/>
        <end position="206"/>
    </location>
</feature>
<keyword evidence="10" id="KW-0921">Nickel transport</keyword>
<evidence type="ECO:0000256" key="9">
    <source>
        <dbReference type="ARBA" id="ARBA00023065"/>
    </source>
</evidence>
<dbReference type="GO" id="GO:0046583">
    <property type="term" value="F:monoatomic cation efflux transmembrane transporter activity"/>
    <property type="evidence" value="ECO:0007669"/>
    <property type="project" value="TreeGrafter"/>
</dbReference>
<evidence type="ECO:0000256" key="8">
    <source>
        <dbReference type="ARBA" id="ARBA00022989"/>
    </source>
</evidence>
<dbReference type="GO" id="GO:0032025">
    <property type="term" value="P:response to cobalt ion"/>
    <property type="evidence" value="ECO:0007669"/>
    <property type="project" value="TreeGrafter"/>
</dbReference>
<evidence type="ECO:0000313" key="16">
    <source>
        <dbReference type="Proteomes" id="UP000005953"/>
    </source>
</evidence>
<feature type="transmembrane region" description="Helical" evidence="13">
    <location>
        <begin position="5"/>
        <end position="25"/>
    </location>
</feature>
<evidence type="ECO:0000256" key="12">
    <source>
        <dbReference type="ARBA" id="ARBA00023285"/>
    </source>
</evidence>
<feature type="compositionally biased region" description="Basic and acidic residues" evidence="14">
    <location>
        <begin position="192"/>
        <end position="206"/>
    </location>
</feature>
<keyword evidence="3" id="KW-0171">Cobalt transport</keyword>
<accession>A4BAY0</accession>
<dbReference type="Proteomes" id="UP000005953">
    <property type="component" value="Unassembled WGS sequence"/>
</dbReference>
<comment type="subcellular location">
    <subcellularLocation>
        <location evidence="2 13">Cell membrane</location>
        <topology evidence="2 13">Multi-pass membrane protein</topology>
    </subcellularLocation>
</comment>
<keyword evidence="5" id="KW-1003">Cell membrane</keyword>
<keyword evidence="7 13" id="KW-0812">Transmembrane</keyword>
<dbReference type="InterPro" id="IPR011541">
    <property type="entry name" value="Ni/Co_transpt_high_affinity"/>
</dbReference>
<evidence type="ECO:0000313" key="15">
    <source>
        <dbReference type="EMBL" id="EAR10593.1"/>
    </source>
</evidence>
<keyword evidence="11 13" id="KW-0472">Membrane</keyword>
<keyword evidence="12" id="KW-0170">Cobalt</keyword>
<dbReference type="Pfam" id="PF03824">
    <property type="entry name" value="NicO"/>
    <property type="match status" value="1"/>
</dbReference>
<evidence type="ECO:0000256" key="3">
    <source>
        <dbReference type="ARBA" id="ARBA00022426"/>
    </source>
</evidence>
<proteinExistence type="inferred from homology"/>
<feature type="transmembrane region" description="Helical" evidence="13">
    <location>
        <begin position="302"/>
        <end position="325"/>
    </location>
</feature>
<protein>
    <recommendedName>
        <fullName evidence="13">Nickel/cobalt efflux system</fullName>
    </recommendedName>
</protein>
<organism evidence="15 16">
    <name type="scientific">Reinekea blandensis MED297</name>
    <dbReference type="NCBI Taxonomy" id="314283"/>
    <lineage>
        <taxon>Bacteria</taxon>
        <taxon>Pseudomonadati</taxon>
        <taxon>Pseudomonadota</taxon>
        <taxon>Gammaproteobacteria</taxon>
        <taxon>Oceanospirillales</taxon>
        <taxon>Saccharospirillaceae</taxon>
        <taxon>Reinekea</taxon>
    </lineage>
</organism>
<evidence type="ECO:0000256" key="4">
    <source>
        <dbReference type="ARBA" id="ARBA00022448"/>
    </source>
</evidence>
<dbReference type="RefSeq" id="WP_008041801.1">
    <property type="nucleotide sequence ID" value="NZ_CH724149.1"/>
</dbReference>
<feature type="transmembrane region" description="Helical" evidence="13">
    <location>
        <begin position="98"/>
        <end position="119"/>
    </location>
</feature>
<keyword evidence="6" id="KW-0533">Nickel</keyword>
<feature type="transmembrane region" description="Helical" evidence="13">
    <location>
        <begin position="139"/>
        <end position="157"/>
    </location>
</feature>
<evidence type="ECO:0000256" key="1">
    <source>
        <dbReference type="ARBA" id="ARBA00002510"/>
    </source>
</evidence>
<evidence type="ECO:0000256" key="11">
    <source>
        <dbReference type="ARBA" id="ARBA00023136"/>
    </source>
</evidence>
<dbReference type="GO" id="GO:0006824">
    <property type="term" value="P:cobalt ion transport"/>
    <property type="evidence" value="ECO:0007669"/>
    <property type="project" value="UniProtKB-KW"/>
</dbReference>
<feature type="transmembrane region" description="Helical" evidence="13">
    <location>
        <begin position="58"/>
        <end position="77"/>
    </location>
</feature>
<evidence type="ECO:0000256" key="6">
    <source>
        <dbReference type="ARBA" id="ARBA00022596"/>
    </source>
</evidence>
<reference evidence="15 16" key="1">
    <citation type="submission" date="2006-02" db="EMBL/GenBank/DDBJ databases">
        <authorList>
            <person name="Pinhassi J."/>
            <person name="Pedros-Alio C."/>
            <person name="Ferriera S."/>
            <person name="Johnson J."/>
            <person name="Kravitz S."/>
            <person name="Halpern A."/>
            <person name="Remington K."/>
            <person name="Beeson K."/>
            <person name="Tran B."/>
            <person name="Rogers Y.-H."/>
            <person name="Friedman R."/>
            <person name="Venter J.C."/>
        </authorList>
    </citation>
    <scope>NUCLEOTIDE SEQUENCE [LARGE SCALE GENOMIC DNA]</scope>
    <source>
        <strain evidence="15 16">MED297</strain>
    </source>
</reference>
<evidence type="ECO:0000256" key="14">
    <source>
        <dbReference type="SAM" id="MobiDB-lite"/>
    </source>
</evidence>
<sequence length="334" mass="36828">MTRTLYASLSVILILTAALIIWLSWTDIVLFIDRSQTAFHHALSEHIRQFNQTPTVSGLLLTGLAFVYGIFHAIGPGHGKAVLVTYLSTQKETVRQGVFISFSAAVFQSIIAILLVSLMSVLLSQTFKQVNLVSLRAEQSSYVLVIVFGAFLFFRAIKAFNPFNRTHVQAPACSATPPDENPHQTVHHHNHNDHDPSHHDHSHDHNHDHCCHTYVPEKSLTVWQTLTVIMTMGARPCTGAIITLIYAHVVGVYWVGVGATLMMGIGTGVSIALIGIVTIFFRDRLQTLATAHPNGHHHRKTGIIFSAFGGVFLVALGWSLLLTSLQNAIQHPLF</sequence>
<comment type="function">
    <text evidence="1">Efflux system for nickel and cobalt.</text>
</comment>
<dbReference type="InterPro" id="IPR051224">
    <property type="entry name" value="NiCoT_RcnA"/>
</dbReference>
<evidence type="ECO:0000256" key="5">
    <source>
        <dbReference type="ARBA" id="ARBA00022475"/>
    </source>
</evidence>
<dbReference type="GO" id="GO:0010045">
    <property type="term" value="P:response to nickel cation"/>
    <property type="evidence" value="ECO:0007669"/>
    <property type="project" value="TreeGrafter"/>
</dbReference>
<name>A4BAY0_9GAMM</name>
<evidence type="ECO:0000256" key="10">
    <source>
        <dbReference type="ARBA" id="ARBA00023112"/>
    </source>
</evidence>
<dbReference type="AlphaFoldDB" id="A4BAY0"/>
<dbReference type="STRING" id="314283.MED297_11275"/>
<evidence type="ECO:0000256" key="2">
    <source>
        <dbReference type="ARBA" id="ARBA00004651"/>
    </source>
</evidence>
<evidence type="ECO:0000256" key="13">
    <source>
        <dbReference type="RuleBase" id="RU362101"/>
    </source>
</evidence>
<feature type="transmembrane region" description="Helical" evidence="13">
    <location>
        <begin position="237"/>
        <end position="255"/>
    </location>
</feature>
<dbReference type="EMBL" id="AAOE01000003">
    <property type="protein sequence ID" value="EAR10593.1"/>
    <property type="molecule type" value="Genomic_DNA"/>
</dbReference>
<dbReference type="PANTHER" id="PTHR40659:SF1">
    <property type="entry name" value="NICKEL_COBALT EFFLUX SYSTEM RCNA"/>
    <property type="match status" value="1"/>
</dbReference>